<keyword evidence="1" id="KW-1133">Transmembrane helix</keyword>
<feature type="transmembrane region" description="Helical" evidence="1">
    <location>
        <begin position="47"/>
        <end position="66"/>
    </location>
</feature>
<sequence length="223" mass="25803">MENEDSYESSNSSDESVSVTKERKVINTEGCYYNFSNEIFKFSVISYYFWTAFCYLVGSVTFIAGYNNSSLRIQEQIVCAASSNVYLFSILWFLIGIILVVTCIGYAIVMDEKNNKIYSVNSPILIYILGILCKTIPTVVRVIHIFNLFQLYLLTLDMMILPECNSFPVRFILLIIHILWWMIVFFGIISRKRIFLPPHLYKPITNDVGYFIHVSNLLHSFGL</sequence>
<evidence type="ECO:0000313" key="5">
    <source>
        <dbReference type="Proteomes" id="UP000078560"/>
    </source>
</evidence>
<dbReference type="Proteomes" id="UP000078560">
    <property type="component" value="Unassembled WGS sequence"/>
</dbReference>
<feature type="transmembrane region" description="Helical" evidence="1">
    <location>
        <begin position="86"/>
        <end position="109"/>
    </location>
</feature>
<dbReference type="EMBL" id="FLQU01000202">
    <property type="protein sequence ID" value="SBS82279.1"/>
    <property type="molecule type" value="Genomic_DNA"/>
</dbReference>
<name>A0A1A8VTX6_PLAOA</name>
<dbReference type="Proteomes" id="UP000078546">
    <property type="component" value="Unassembled WGS sequence"/>
</dbReference>
<accession>A0A1A8VTX6</accession>
<evidence type="ECO:0000313" key="3">
    <source>
        <dbReference type="EMBL" id="SBT00153.1"/>
    </source>
</evidence>
<organism evidence="2 5">
    <name type="scientific">Plasmodium ovale curtisi</name>
    <dbReference type="NCBI Taxonomy" id="864141"/>
    <lineage>
        <taxon>Eukaryota</taxon>
        <taxon>Sar</taxon>
        <taxon>Alveolata</taxon>
        <taxon>Apicomplexa</taxon>
        <taxon>Aconoidasida</taxon>
        <taxon>Haemosporida</taxon>
        <taxon>Plasmodiidae</taxon>
        <taxon>Plasmodium</taxon>
        <taxon>Plasmodium (Plasmodium)</taxon>
    </lineage>
</organism>
<evidence type="ECO:0000313" key="2">
    <source>
        <dbReference type="EMBL" id="SBS82279.1"/>
    </source>
</evidence>
<proteinExistence type="predicted"/>
<evidence type="ECO:0008006" key="6">
    <source>
        <dbReference type="Google" id="ProtNLM"/>
    </source>
</evidence>
<evidence type="ECO:0000313" key="4">
    <source>
        <dbReference type="Proteomes" id="UP000078546"/>
    </source>
</evidence>
<dbReference type="VEuPathDB" id="PlasmoDB:PocGH01_07035900"/>
<dbReference type="EMBL" id="FLQV01001739">
    <property type="protein sequence ID" value="SBT00153.1"/>
    <property type="molecule type" value="Genomic_DNA"/>
</dbReference>
<keyword evidence="1" id="KW-0472">Membrane</keyword>
<protein>
    <recommendedName>
        <fullName evidence="6">Transmembrane protein</fullName>
    </recommendedName>
</protein>
<gene>
    <name evidence="3" type="ORF">POVCU1_057940</name>
    <name evidence="2" type="ORF">POVCU2_0014680</name>
</gene>
<dbReference type="AlphaFoldDB" id="A0A1A8VTX6"/>
<reference evidence="4 5" key="1">
    <citation type="submission" date="2016-05" db="EMBL/GenBank/DDBJ databases">
        <authorList>
            <person name="Naeem Raeece"/>
        </authorList>
    </citation>
    <scope>NUCLEOTIDE SEQUENCE [LARGE SCALE GENOMIC DNA]</scope>
</reference>
<feature type="transmembrane region" description="Helical" evidence="1">
    <location>
        <begin position="169"/>
        <end position="189"/>
    </location>
</feature>
<evidence type="ECO:0000256" key="1">
    <source>
        <dbReference type="SAM" id="Phobius"/>
    </source>
</evidence>
<feature type="transmembrane region" description="Helical" evidence="1">
    <location>
        <begin position="124"/>
        <end position="149"/>
    </location>
</feature>
<reference evidence="2" key="2">
    <citation type="submission" date="2016-05" db="EMBL/GenBank/DDBJ databases">
        <authorList>
            <person name="Lavstsen T."/>
            <person name="Jespersen J.S."/>
        </authorList>
    </citation>
    <scope>NUCLEOTIDE SEQUENCE [LARGE SCALE GENOMIC DNA]</scope>
</reference>
<keyword evidence="1" id="KW-0812">Transmembrane</keyword>